<dbReference type="Proteomes" id="UP000324479">
    <property type="component" value="Unassembled WGS sequence"/>
</dbReference>
<sequence>MDKIAQIDQFIRMASRCAVQLSLVDAHAKTRALGNEGVSGSEEQALVDAINAAREDAWERSCELEQLAGNWVVEHLSKDESASLWRMIDHAQKRNRADFEKARCETEG</sequence>
<name>A0A5M6CUU3_9BACT</name>
<reference evidence="1 2" key="1">
    <citation type="submission" date="2019-08" db="EMBL/GenBank/DDBJ databases">
        <authorList>
            <person name="Dhanesh K."/>
            <person name="Kumar G."/>
            <person name="Sasikala C."/>
            <person name="Venkata Ramana C."/>
        </authorList>
    </citation>
    <scope>NUCLEOTIDE SEQUENCE [LARGE SCALE GENOMIC DNA]</scope>
    <source>
        <strain evidence="1 2">JC645</strain>
    </source>
</reference>
<keyword evidence="2" id="KW-1185">Reference proteome</keyword>
<dbReference type="RefSeq" id="WP_150079723.1">
    <property type="nucleotide sequence ID" value="NZ_VWOX01000027.1"/>
</dbReference>
<proteinExistence type="predicted"/>
<comment type="caution">
    <text evidence="1">The sequence shown here is derived from an EMBL/GenBank/DDBJ whole genome shotgun (WGS) entry which is preliminary data.</text>
</comment>
<gene>
    <name evidence="1" type="ORF">FYK55_26810</name>
</gene>
<evidence type="ECO:0000313" key="2">
    <source>
        <dbReference type="Proteomes" id="UP000324479"/>
    </source>
</evidence>
<dbReference type="EMBL" id="VWOX01000027">
    <property type="protein sequence ID" value="KAA5538726.1"/>
    <property type="molecule type" value="Genomic_DNA"/>
</dbReference>
<protein>
    <submittedName>
        <fullName evidence="1">Uncharacterized protein</fullName>
    </submittedName>
</protein>
<accession>A0A5M6CUU3</accession>
<feature type="non-terminal residue" evidence="1">
    <location>
        <position position="108"/>
    </location>
</feature>
<evidence type="ECO:0000313" key="1">
    <source>
        <dbReference type="EMBL" id="KAA5538726.1"/>
    </source>
</evidence>
<organism evidence="1 2">
    <name type="scientific">Roseiconus nitratireducens</name>
    <dbReference type="NCBI Taxonomy" id="2605748"/>
    <lineage>
        <taxon>Bacteria</taxon>
        <taxon>Pseudomonadati</taxon>
        <taxon>Planctomycetota</taxon>
        <taxon>Planctomycetia</taxon>
        <taxon>Pirellulales</taxon>
        <taxon>Pirellulaceae</taxon>
        <taxon>Roseiconus</taxon>
    </lineage>
</organism>
<dbReference type="AlphaFoldDB" id="A0A5M6CUU3"/>